<dbReference type="Proteomes" id="UP000789342">
    <property type="component" value="Unassembled WGS sequence"/>
</dbReference>
<name>A0A9N9JS27_9GLOM</name>
<feature type="non-terminal residue" evidence="1">
    <location>
        <position position="55"/>
    </location>
</feature>
<gene>
    <name evidence="1" type="ORF">AMORRO_LOCUS18007</name>
</gene>
<dbReference type="AlphaFoldDB" id="A0A9N9JS27"/>
<evidence type="ECO:0000313" key="1">
    <source>
        <dbReference type="EMBL" id="CAG8789445.1"/>
    </source>
</evidence>
<proteinExistence type="predicted"/>
<dbReference type="EMBL" id="CAJVPV010059945">
    <property type="protein sequence ID" value="CAG8789445.1"/>
    <property type="molecule type" value="Genomic_DNA"/>
</dbReference>
<accession>A0A9N9JS27</accession>
<comment type="caution">
    <text evidence="1">The sequence shown here is derived from an EMBL/GenBank/DDBJ whole genome shotgun (WGS) entry which is preliminary data.</text>
</comment>
<keyword evidence="2" id="KW-1185">Reference proteome</keyword>
<organism evidence="1 2">
    <name type="scientific">Acaulospora morrowiae</name>
    <dbReference type="NCBI Taxonomy" id="94023"/>
    <lineage>
        <taxon>Eukaryota</taxon>
        <taxon>Fungi</taxon>
        <taxon>Fungi incertae sedis</taxon>
        <taxon>Mucoromycota</taxon>
        <taxon>Glomeromycotina</taxon>
        <taxon>Glomeromycetes</taxon>
        <taxon>Diversisporales</taxon>
        <taxon>Acaulosporaceae</taxon>
        <taxon>Acaulospora</taxon>
    </lineage>
</organism>
<evidence type="ECO:0000313" key="2">
    <source>
        <dbReference type="Proteomes" id="UP000789342"/>
    </source>
</evidence>
<sequence>RPLLREQCHFPFSGGVLKNNKRLDSGKSMAQFKIRSTNLSTIDEMKIVRHFDRTA</sequence>
<protein>
    <submittedName>
        <fullName evidence="1">16436_t:CDS:1</fullName>
    </submittedName>
</protein>
<reference evidence="1" key="1">
    <citation type="submission" date="2021-06" db="EMBL/GenBank/DDBJ databases">
        <authorList>
            <person name="Kallberg Y."/>
            <person name="Tangrot J."/>
            <person name="Rosling A."/>
        </authorList>
    </citation>
    <scope>NUCLEOTIDE SEQUENCE</scope>
    <source>
        <strain evidence="1">CL551</strain>
    </source>
</reference>